<organism evidence="1">
    <name type="scientific">virus sp. ctrcb4</name>
    <dbReference type="NCBI Taxonomy" id="2825824"/>
    <lineage>
        <taxon>Viruses</taxon>
    </lineage>
</organism>
<evidence type="ECO:0000313" key="1">
    <source>
        <dbReference type="EMBL" id="DAE33141.1"/>
    </source>
</evidence>
<proteinExistence type="predicted"/>
<sequence length="39" mass="4281">MFDIVEFVLDLAASAVHLASCALDIFRWPDLVKSSIACL</sequence>
<protein>
    <submittedName>
        <fullName evidence="1">MH1 domain</fullName>
    </submittedName>
</protein>
<name>A0A8S5RPY0_9VIRU</name>
<reference evidence="1" key="1">
    <citation type="journal article" date="2021" name="Proc. Natl. Acad. Sci. U.S.A.">
        <title>A Catalog of Tens of Thousands of Viruses from Human Metagenomes Reveals Hidden Associations with Chronic Diseases.</title>
        <authorList>
            <person name="Tisza M.J."/>
            <person name="Buck C.B."/>
        </authorList>
    </citation>
    <scope>NUCLEOTIDE SEQUENCE</scope>
    <source>
        <strain evidence="1">Ctrcb4</strain>
    </source>
</reference>
<accession>A0A8S5RPY0</accession>
<dbReference type="EMBL" id="BK059132">
    <property type="protein sequence ID" value="DAE33141.1"/>
    <property type="molecule type" value="Genomic_DNA"/>
</dbReference>